<dbReference type="Proteomes" id="UP000596742">
    <property type="component" value="Unassembled WGS sequence"/>
</dbReference>
<dbReference type="OrthoDB" id="9909359at2759"/>
<sequence length="161" mass="18925">MKLRERESNLKKRQDEVQKTLSCTYLDKDINNLLVELDTVKEDLEQIVNNQTMGAIIRSHAEHCEGNERNSKYFLSLEKRNYKNKCINKLVVNDIEIVSQEKILNEERQFYENLYASKEDPDKYSGDSNFFDFDLNFIPKLTDLEKDICDADISESECVKV</sequence>
<accession>A0A8B6EKM6</accession>
<evidence type="ECO:0000313" key="2">
    <source>
        <dbReference type="Proteomes" id="UP000596742"/>
    </source>
</evidence>
<gene>
    <name evidence="1" type="ORF">MGAL_10B039039</name>
</gene>
<protein>
    <submittedName>
        <fullName evidence="1">Uncharacterized protein</fullName>
    </submittedName>
</protein>
<proteinExistence type="predicted"/>
<organism evidence="1 2">
    <name type="scientific">Mytilus galloprovincialis</name>
    <name type="common">Mediterranean mussel</name>
    <dbReference type="NCBI Taxonomy" id="29158"/>
    <lineage>
        <taxon>Eukaryota</taxon>
        <taxon>Metazoa</taxon>
        <taxon>Spiralia</taxon>
        <taxon>Lophotrochozoa</taxon>
        <taxon>Mollusca</taxon>
        <taxon>Bivalvia</taxon>
        <taxon>Autobranchia</taxon>
        <taxon>Pteriomorphia</taxon>
        <taxon>Mytilida</taxon>
        <taxon>Mytiloidea</taxon>
        <taxon>Mytilidae</taxon>
        <taxon>Mytilinae</taxon>
        <taxon>Mytilus</taxon>
    </lineage>
</organism>
<comment type="caution">
    <text evidence="1">The sequence shown here is derived from an EMBL/GenBank/DDBJ whole genome shotgun (WGS) entry which is preliminary data.</text>
</comment>
<keyword evidence="2" id="KW-1185">Reference proteome</keyword>
<reference evidence="1" key="1">
    <citation type="submission" date="2018-11" db="EMBL/GenBank/DDBJ databases">
        <authorList>
            <person name="Alioto T."/>
            <person name="Alioto T."/>
        </authorList>
    </citation>
    <scope>NUCLEOTIDE SEQUENCE</scope>
</reference>
<dbReference type="AlphaFoldDB" id="A0A8B6EKM6"/>
<evidence type="ECO:0000313" key="1">
    <source>
        <dbReference type="EMBL" id="VDI35560.1"/>
    </source>
</evidence>
<name>A0A8B6EKM6_MYTGA</name>
<dbReference type="EMBL" id="UYJE01005248">
    <property type="protein sequence ID" value="VDI35560.1"/>
    <property type="molecule type" value="Genomic_DNA"/>
</dbReference>